<dbReference type="EC" id="3.4.24.-" evidence="7"/>
<name>A0ABD5IUJ1_9BACL</name>
<keyword evidence="3 7" id="KW-0378">Hydrolase</keyword>
<dbReference type="GO" id="GO:0006508">
    <property type="term" value="P:proteolysis"/>
    <property type="evidence" value="ECO:0007669"/>
    <property type="project" value="UniProtKB-KW"/>
</dbReference>
<keyword evidence="1" id="KW-0645">Protease</keyword>
<evidence type="ECO:0000256" key="1">
    <source>
        <dbReference type="ARBA" id="ARBA00022670"/>
    </source>
</evidence>
<dbReference type="Gene3D" id="3.40.390.10">
    <property type="entry name" value="Collagenase (Catalytic Domain)"/>
    <property type="match status" value="1"/>
</dbReference>
<dbReference type="AlphaFoldDB" id="A0ABD5IUJ1"/>
<keyword evidence="4" id="KW-0862">Zinc</keyword>
<dbReference type="Proteomes" id="UP001339962">
    <property type="component" value="Unassembled WGS sequence"/>
</dbReference>
<protein>
    <submittedName>
        <fullName evidence="7">Matrixin family metalloprotease</fullName>
        <ecNumber evidence="7">3.4.24.-</ecNumber>
    </submittedName>
</protein>
<proteinExistence type="predicted"/>
<gene>
    <name evidence="7" type="ORF">P9850_07270</name>
</gene>
<reference evidence="7 8" key="1">
    <citation type="submission" date="2023-03" db="EMBL/GenBank/DDBJ databases">
        <title>Bacillus Genome Sequencing.</title>
        <authorList>
            <person name="Dunlap C."/>
        </authorList>
    </citation>
    <scope>NUCLEOTIDE SEQUENCE [LARGE SCALE GENOMIC DNA]</scope>
    <source>
        <strain evidence="7 8">NRS-38</strain>
    </source>
</reference>
<dbReference type="GO" id="GO:0046872">
    <property type="term" value="F:metal ion binding"/>
    <property type="evidence" value="ECO:0007669"/>
    <property type="project" value="UniProtKB-KW"/>
</dbReference>
<dbReference type="InterPro" id="IPR001818">
    <property type="entry name" value="Pept_M10_metallopeptidase"/>
</dbReference>
<dbReference type="Pfam" id="PF00413">
    <property type="entry name" value="Peptidase_M10"/>
    <property type="match status" value="1"/>
</dbReference>
<evidence type="ECO:0000313" key="8">
    <source>
        <dbReference type="Proteomes" id="UP001339962"/>
    </source>
</evidence>
<evidence type="ECO:0000259" key="6">
    <source>
        <dbReference type="SMART" id="SM00235"/>
    </source>
</evidence>
<feature type="domain" description="Peptidase metallopeptidase" evidence="6">
    <location>
        <begin position="36"/>
        <end position="175"/>
    </location>
</feature>
<dbReference type="RefSeq" id="WP_183186244.1">
    <property type="nucleotide sequence ID" value="NZ_JACIDF010000001.1"/>
</dbReference>
<comment type="caution">
    <text evidence="7">The sequence shown here is derived from an EMBL/GenBank/DDBJ whole genome shotgun (WGS) entry which is preliminary data.</text>
</comment>
<dbReference type="GO" id="GO:0008237">
    <property type="term" value="F:metallopeptidase activity"/>
    <property type="evidence" value="ECO:0007669"/>
    <property type="project" value="UniProtKB-KW"/>
</dbReference>
<accession>A0ABD5IUJ1</accession>
<organism evidence="7 8">
    <name type="scientific">Anoxybacteroides rupiense</name>
    <dbReference type="NCBI Taxonomy" id="311460"/>
    <lineage>
        <taxon>Bacteria</taxon>
        <taxon>Bacillati</taxon>
        <taxon>Bacillota</taxon>
        <taxon>Bacilli</taxon>
        <taxon>Bacillales</taxon>
        <taxon>Anoxybacillaceae</taxon>
        <taxon>Anoxybacteroides</taxon>
    </lineage>
</organism>
<feature type="chain" id="PRO_5044802980" evidence="5">
    <location>
        <begin position="27"/>
        <end position="177"/>
    </location>
</feature>
<evidence type="ECO:0000256" key="5">
    <source>
        <dbReference type="SAM" id="SignalP"/>
    </source>
</evidence>
<evidence type="ECO:0000256" key="3">
    <source>
        <dbReference type="ARBA" id="ARBA00022801"/>
    </source>
</evidence>
<dbReference type="InterPro" id="IPR006026">
    <property type="entry name" value="Peptidase_Metallo"/>
</dbReference>
<evidence type="ECO:0000256" key="2">
    <source>
        <dbReference type="ARBA" id="ARBA00022723"/>
    </source>
</evidence>
<dbReference type="SUPFAM" id="SSF55486">
    <property type="entry name" value="Metalloproteases ('zincins'), catalytic domain"/>
    <property type="match status" value="1"/>
</dbReference>
<evidence type="ECO:0000313" key="7">
    <source>
        <dbReference type="EMBL" id="MED5051662.1"/>
    </source>
</evidence>
<keyword evidence="2" id="KW-0479">Metal-binding</keyword>
<evidence type="ECO:0000256" key="4">
    <source>
        <dbReference type="ARBA" id="ARBA00022833"/>
    </source>
</evidence>
<keyword evidence="7" id="KW-0482">Metalloprotease</keyword>
<keyword evidence="5" id="KW-0732">Signal</keyword>
<feature type="signal peptide" evidence="5">
    <location>
        <begin position="1"/>
        <end position="26"/>
    </location>
</feature>
<dbReference type="SMART" id="SM00235">
    <property type="entry name" value="ZnMc"/>
    <property type="match status" value="1"/>
</dbReference>
<dbReference type="InterPro" id="IPR024079">
    <property type="entry name" value="MetalloPept_cat_dom_sf"/>
</dbReference>
<dbReference type="EMBL" id="JARTLI010000008">
    <property type="protein sequence ID" value="MED5051662.1"/>
    <property type="molecule type" value="Genomic_DNA"/>
</dbReference>
<sequence length="177" mass="20099">MKKKLVAPLLSIGLVFSFFAGSTAHAYVLFSKDDCPKVPYPKDIFYWVDGAFQNYSGKWTEVIESVNKWDALPEIEFTTRASLPGGADIKIEYGDYYSGDVYGRYFLGTKGHIMIYKKWFELNEIQERETIVHEVGHALGLAHTQKANDSISVMREFGFNNKDYPLSDDKAGIAARY</sequence>